<feature type="domain" description="Phospholipid/glycerol acyltransferase" evidence="7">
    <location>
        <begin position="109"/>
        <end position="219"/>
    </location>
</feature>
<dbReference type="Pfam" id="PF01553">
    <property type="entry name" value="Acyltransferase"/>
    <property type="match status" value="1"/>
</dbReference>
<reference evidence="8 9" key="1">
    <citation type="submission" date="2020-03" db="EMBL/GenBank/DDBJ databases">
        <authorList>
            <person name="Sun Q."/>
        </authorList>
    </citation>
    <scope>NUCLEOTIDE SEQUENCE [LARGE SCALE GENOMIC DNA]</scope>
    <source>
        <strain evidence="8 9">JC162</strain>
    </source>
</reference>
<protein>
    <submittedName>
        <fullName evidence="8">1-acyl-sn-glycerol-3-phosphate acyltransferase</fullName>
    </submittedName>
</protein>
<dbReference type="Proteomes" id="UP000548582">
    <property type="component" value="Unassembled WGS sequence"/>
</dbReference>
<dbReference type="GO" id="GO:0006654">
    <property type="term" value="P:phosphatidic acid biosynthetic process"/>
    <property type="evidence" value="ECO:0007669"/>
    <property type="project" value="TreeGrafter"/>
</dbReference>
<dbReference type="PANTHER" id="PTHR10434:SF64">
    <property type="entry name" value="1-ACYL-SN-GLYCEROL-3-PHOSPHATE ACYLTRANSFERASE-RELATED"/>
    <property type="match status" value="1"/>
</dbReference>
<accession>A0A848EH28</accession>
<comment type="pathway">
    <text evidence="1">Lipid metabolism.</text>
</comment>
<evidence type="ECO:0000313" key="9">
    <source>
        <dbReference type="Proteomes" id="UP000548582"/>
    </source>
</evidence>
<evidence type="ECO:0000256" key="2">
    <source>
        <dbReference type="ARBA" id="ARBA00022516"/>
    </source>
</evidence>
<organism evidence="8 9">
    <name type="scientific">Neoroseomonas marina</name>
    <dbReference type="NCBI Taxonomy" id="1232220"/>
    <lineage>
        <taxon>Bacteria</taxon>
        <taxon>Pseudomonadati</taxon>
        <taxon>Pseudomonadota</taxon>
        <taxon>Alphaproteobacteria</taxon>
        <taxon>Acetobacterales</taxon>
        <taxon>Acetobacteraceae</taxon>
        <taxon>Neoroseomonas</taxon>
    </lineage>
</organism>
<evidence type="ECO:0000313" key="8">
    <source>
        <dbReference type="EMBL" id="NMJ42715.1"/>
    </source>
</evidence>
<feature type="transmembrane region" description="Helical" evidence="6">
    <location>
        <begin position="53"/>
        <end position="73"/>
    </location>
</feature>
<dbReference type="InterPro" id="IPR002123">
    <property type="entry name" value="Plipid/glycerol_acylTrfase"/>
</dbReference>
<dbReference type="AlphaFoldDB" id="A0A848EH28"/>
<comment type="caution">
    <text evidence="8">The sequence shown here is derived from an EMBL/GenBank/DDBJ whole genome shotgun (WGS) entry which is preliminary data.</text>
</comment>
<dbReference type="PANTHER" id="PTHR10434">
    <property type="entry name" value="1-ACYL-SN-GLYCEROL-3-PHOSPHATE ACYLTRANSFERASE"/>
    <property type="match status" value="1"/>
</dbReference>
<keyword evidence="3 8" id="KW-0808">Transferase</keyword>
<gene>
    <name evidence="8" type="ORF">GWK16_15815</name>
</gene>
<proteinExistence type="predicted"/>
<dbReference type="SMART" id="SM00563">
    <property type="entry name" value="PlsC"/>
    <property type="match status" value="1"/>
</dbReference>
<keyword evidence="6" id="KW-1133">Transmembrane helix</keyword>
<dbReference type="SUPFAM" id="SSF69593">
    <property type="entry name" value="Glycerol-3-phosphate (1)-acyltransferase"/>
    <property type="match status" value="1"/>
</dbReference>
<keyword evidence="6" id="KW-0472">Membrane</keyword>
<keyword evidence="5 8" id="KW-0012">Acyltransferase</keyword>
<keyword evidence="2" id="KW-0444">Lipid biosynthesis</keyword>
<dbReference type="GO" id="GO:0003841">
    <property type="term" value="F:1-acylglycerol-3-phosphate O-acyltransferase activity"/>
    <property type="evidence" value="ECO:0007669"/>
    <property type="project" value="TreeGrafter"/>
</dbReference>
<name>A0A848EH28_9PROT</name>
<keyword evidence="4" id="KW-0443">Lipid metabolism</keyword>
<evidence type="ECO:0000259" key="7">
    <source>
        <dbReference type="SMART" id="SM00563"/>
    </source>
</evidence>
<dbReference type="EMBL" id="JABBKX010000005">
    <property type="protein sequence ID" value="NMJ42715.1"/>
    <property type="molecule type" value="Genomic_DNA"/>
</dbReference>
<keyword evidence="6" id="KW-0812">Transmembrane</keyword>
<evidence type="ECO:0000256" key="1">
    <source>
        <dbReference type="ARBA" id="ARBA00005189"/>
    </source>
</evidence>
<evidence type="ECO:0000256" key="3">
    <source>
        <dbReference type="ARBA" id="ARBA00022679"/>
    </source>
</evidence>
<sequence length="307" mass="34052">MEAVIRSTEEALRPRRLRRASPLRFRPWLPGAAWGDVMDARPMGGRFRAVRRITMAMIWTMLAIPVQAVLIRLPGRAKISFARTYHAVLCRLIGMKVQVVGSLSGVPSTLYVSNHSSWLDILVLGSVIDAAFVSKAEVGQWPGIGLVARLGRTVFVSRRRNHTGREAEEIQQRLATGDNIILFPEGTSNDGTRVLPFRSSFLAVAQNAQRVQPVSIVYDRLGGLPACRRDRPLFAWYGDMDIASHFWRIARRPGARATVLLHEPADPATFPDRKTLTAAASDVVAEGAALLRQNRPVEPLRLRPRGA</sequence>
<dbReference type="CDD" id="cd07989">
    <property type="entry name" value="LPLAT_AGPAT-like"/>
    <property type="match status" value="1"/>
</dbReference>
<keyword evidence="9" id="KW-1185">Reference proteome</keyword>
<evidence type="ECO:0000256" key="4">
    <source>
        <dbReference type="ARBA" id="ARBA00023098"/>
    </source>
</evidence>
<evidence type="ECO:0000256" key="5">
    <source>
        <dbReference type="ARBA" id="ARBA00023315"/>
    </source>
</evidence>
<dbReference type="RefSeq" id="WP_170054944.1">
    <property type="nucleotide sequence ID" value="NZ_JABBKX010000005.1"/>
</dbReference>
<evidence type="ECO:0000256" key="6">
    <source>
        <dbReference type="SAM" id="Phobius"/>
    </source>
</evidence>